<organism evidence="2 3">
    <name type="scientific">Cherax quadricarinatus</name>
    <name type="common">Australian red claw crayfish</name>
    <dbReference type="NCBI Taxonomy" id="27406"/>
    <lineage>
        <taxon>Eukaryota</taxon>
        <taxon>Metazoa</taxon>
        <taxon>Ecdysozoa</taxon>
        <taxon>Arthropoda</taxon>
        <taxon>Crustacea</taxon>
        <taxon>Multicrustacea</taxon>
        <taxon>Malacostraca</taxon>
        <taxon>Eumalacostraca</taxon>
        <taxon>Eucarida</taxon>
        <taxon>Decapoda</taxon>
        <taxon>Pleocyemata</taxon>
        <taxon>Astacidea</taxon>
        <taxon>Parastacoidea</taxon>
        <taxon>Parastacidae</taxon>
        <taxon>Cherax</taxon>
    </lineage>
</organism>
<gene>
    <name evidence="2" type="ORF">OTU49_009944</name>
</gene>
<feature type="non-terminal residue" evidence="2">
    <location>
        <position position="1"/>
    </location>
</feature>
<feature type="region of interest" description="Disordered" evidence="1">
    <location>
        <begin position="79"/>
        <end position="102"/>
    </location>
</feature>
<keyword evidence="3" id="KW-1185">Reference proteome</keyword>
<proteinExistence type="predicted"/>
<reference evidence="2 3" key="1">
    <citation type="journal article" date="2024" name="BMC Genomics">
        <title>Genome assembly of redclaw crayfish (Cherax quadricarinatus) provides insights into its immune adaptation and hypoxia tolerance.</title>
        <authorList>
            <person name="Liu Z."/>
            <person name="Zheng J."/>
            <person name="Li H."/>
            <person name="Fang K."/>
            <person name="Wang S."/>
            <person name="He J."/>
            <person name="Zhou D."/>
            <person name="Weng S."/>
            <person name="Chi M."/>
            <person name="Gu Z."/>
            <person name="He J."/>
            <person name="Li F."/>
            <person name="Wang M."/>
        </authorList>
    </citation>
    <scope>NUCLEOTIDE SEQUENCE [LARGE SCALE GENOMIC DNA]</scope>
    <source>
        <strain evidence="2">ZL_2023a</strain>
    </source>
</reference>
<dbReference type="EMBL" id="JARKIK010000077">
    <property type="protein sequence ID" value="KAK8727100.1"/>
    <property type="molecule type" value="Genomic_DNA"/>
</dbReference>
<feature type="compositionally biased region" description="Basic and acidic residues" evidence="1">
    <location>
        <begin position="79"/>
        <end position="88"/>
    </location>
</feature>
<evidence type="ECO:0000313" key="2">
    <source>
        <dbReference type="EMBL" id="KAK8727100.1"/>
    </source>
</evidence>
<evidence type="ECO:0000313" key="3">
    <source>
        <dbReference type="Proteomes" id="UP001445076"/>
    </source>
</evidence>
<evidence type="ECO:0000256" key="1">
    <source>
        <dbReference type="SAM" id="MobiDB-lite"/>
    </source>
</evidence>
<dbReference type="AlphaFoldDB" id="A0AAW0WAI2"/>
<sequence length="116" mass="13589">AWELVTAKCMKGVWKQCNARFLQDFHGFDSEEELSVLRGVILKLANKLELECDVDDIEELLTEEVKELTNEELLIIEERKAEEQRQKDDEENEEEPERKFSVNELSQCFSLINQGL</sequence>
<protein>
    <submittedName>
        <fullName evidence="2">Uncharacterized protein</fullName>
    </submittedName>
</protein>
<comment type="caution">
    <text evidence="2">The sequence shown here is derived from an EMBL/GenBank/DDBJ whole genome shotgun (WGS) entry which is preliminary data.</text>
</comment>
<dbReference type="Proteomes" id="UP001445076">
    <property type="component" value="Unassembled WGS sequence"/>
</dbReference>
<accession>A0AAW0WAI2</accession>
<name>A0AAW0WAI2_CHEQU</name>